<dbReference type="Gene3D" id="3.30.70.270">
    <property type="match status" value="1"/>
</dbReference>
<dbReference type="Pfam" id="PF00563">
    <property type="entry name" value="EAL"/>
    <property type="match status" value="1"/>
</dbReference>
<dbReference type="InterPro" id="IPR001610">
    <property type="entry name" value="PAC"/>
</dbReference>
<name>A0A4D7BDV2_9HYPH</name>
<protein>
    <submittedName>
        <fullName evidence="4">EAL domain-containing protein</fullName>
    </submittedName>
</protein>
<dbReference type="KEGG" id="pstg:E8M01_09000"/>
<evidence type="ECO:0000313" key="4">
    <source>
        <dbReference type="EMBL" id="QCI69120.1"/>
    </source>
</evidence>
<dbReference type="InterPro" id="IPR000700">
    <property type="entry name" value="PAS-assoc_C"/>
</dbReference>
<proteinExistence type="predicted"/>
<feature type="domain" description="EAL" evidence="2">
    <location>
        <begin position="545"/>
        <end position="800"/>
    </location>
</feature>
<evidence type="ECO:0000313" key="5">
    <source>
        <dbReference type="Proteomes" id="UP000298781"/>
    </source>
</evidence>
<dbReference type="OrthoDB" id="7251575at2"/>
<feature type="domain" description="PAC" evidence="1">
    <location>
        <begin position="191"/>
        <end position="243"/>
    </location>
</feature>
<dbReference type="SUPFAM" id="SSF55073">
    <property type="entry name" value="Nucleotide cyclase"/>
    <property type="match status" value="1"/>
</dbReference>
<dbReference type="PROSITE" id="PS50113">
    <property type="entry name" value="PAC"/>
    <property type="match status" value="3"/>
</dbReference>
<dbReference type="InterPro" id="IPR001633">
    <property type="entry name" value="EAL_dom"/>
</dbReference>
<dbReference type="AlphaFoldDB" id="A0A4D7BDV2"/>
<dbReference type="InterPro" id="IPR000014">
    <property type="entry name" value="PAS"/>
</dbReference>
<dbReference type="SUPFAM" id="SSF141868">
    <property type="entry name" value="EAL domain-like"/>
    <property type="match status" value="1"/>
</dbReference>
<feature type="domain" description="GGDEF" evidence="3">
    <location>
        <begin position="403"/>
        <end position="536"/>
    </location>
</feature>
<dbReference type="CDD" id="cd01948">
    <property type="entry name" value="EAL"/>
    <property type="match status" value="1"/>
</dbReference>
<dbReference type="EMBL" id="CP039690">
    <property type="protein sequence ID" value="QCI69120.1"/>
    <property type="molecule type" value="Genomic_DNA"/>
</dbReference>
<evidence type="ECO:0000259" key="1">
    <source>
        <dbReference type="PROSITE" id="PS50113"/>
    </source>
</evidence>
<feature type="domain" description="PAC" evidence="1">
    <location>
        <begin position="64"/>
        <end position="116"/>
    </location>
</feature>
<dbReference type="InterPro" id="IPR000160">
    <property type="entry name" value="GGDEF_dom"/>
</dbReference>
<dbReference type="NCBIfam" id="TIGR00254">
    <property type="entry name" value="GGDEF"/>
    <property type="match status" value="1"/>
</dbReference>
<dbReference type="PANTHER" id="PTHR44757:SF2">
    <property type="entry name" value="BIOFILM ARCHITECTURE MAINTENANCE PROTEIN MBAA"/>
    <property type="match status" value="1"/>
</dbReference>
<gene>
    <name evidence="4" type="ORF">E8M01_09000</name>
</gene>
<dbReference type="Proteomes" id="UP000298781">
    <property type="component" value="Chromosome"/>
</dbReference>
<dbReference type="Gene3D" id="3.20.20.450">
    <property type="entry name" value="EAL domain"/>
    <property type="match status" value="1"/>
</dbReference>
<organism evidence="4 5">
    <name type="scientific">Phreatobacter stygius</name>
    <dbReference type="NCBI Taxonomy" id="1940610"/>
    <lineage>
        <taxon>Bacteria</taxon>
        <taxon>Pseudomonadati</taxon>
        <taxon>Pseudomonadota</taxon>
        <taxon>Alphaproteobacteria</taxon>
        <taxon>Hyphomicrobiales</taxon>
        <taxon>Phreatobacteraceae</taxon>
        <taxon>Phreatobacter</taxon>
    </lineage>
</organism>
<dbReference type="InterPro" id="IPR043128">
    <property type="entry name" value="Rev_trsase/Diguanyl_cyclase"/>
</dbReference>
<dbReference type="SMART" id="SM00086">
    <property type="entry name" value="PAC"/>
    <property type="match status" value="3"/>
</dbReference>
<dbReference type="Pfam" id="PF00990">
    <property type="entry name" value="GGDEF"/>
    <property type="match status" value="1"/>
</dbReference>
<dbReference type="InterPro" id="IPR035919">
    <property type="entry name" value="EAL_sf"/>
</dbReference>
<dbReference type="InterPro" id="IPR035965">
    <property type="entry name" value="PAS-like_dom_sf"/>
</dbReference>
<dbReference type="PROSITE" id="PS50887">
    <property type="entry name" value="GGDEF"/>
    <property type="match status" value="1"/>
</dbReference>
<dbReference type="Pfam" id="PF13426">
    <property type="entry name" value="PAS_9"/>
    <property type="match status" value="2"/>
</dbReference>
<accession>A0A4D7BDV2</accession>
<sequence>MGYWKSDDPKTTRFWISPELADMYQLETDAGLVPIVDVRKGYLGDAPGQLAANYRNCWETGIAYAVRGGFRRYDGSVLEFMVHGEAKRDEQGRVVKVSGIVRDITEETLALRKLAESEQRLTDFVNTASDWCWQTDAEHRFVDLAAGAAWPSSITMPSVNGLTRRNLPIVPEDVPLMEQHFADLAAHRPFRDLVYTVQNPGEPSRTIRSSGKPIFDESGAFLGYRGTASDISELRRTENLLTQRTEALREAHRLGKIGTWNYRLRAERVTWANECFSLLGLDPETFDPTHANVLAHFLDDAAERIIALQKLVVQTKRTETIDVQARRADDTVGDFALTCKAETDVDGEVLGLIGTMQDISERKEAERRLEVLAYRDPLTGLANRALFKRELASMIDACFRKGSGGALLLIDLDRFKEVNDSLGHAAGDELLTRVAVLLRQELGPKAFIARLGGDEFAVLPERLGHDTDTCEMADRIVSRLTGPIDLSDGEAFIGATVGIANLPEDGSTVDEAMRNADLALYMAKEAGRGRSMVFAPAYAQAVEQRLDLGRHLRHAIDEGTLHAHYQAQVELPSRKVVGFEALLRWSHPERGPISPAEFIPIAESSGLIVDLGLWVLREACNQARTWIDAGLPARSVAVNVSPAQFWNMDFETAVSAVLAETGLPPHLLCLELTESLFVDHTEQRISRTLTALSALGVRLALDDFGTGYSSLGYLTRLPFDRLKVDRSFVDGIATRPEKRKLLGGIIALSRGLGMSVVAEGAERESEVQVLTELGCDCVQGFVFARPVPPDAAPWIAETIEASVAAPSLIPDSQDAHFDAAPIGV</sequence>
<dbReference type="CDD" id="cd01949">
    <property type="entry name" value="GGDEF"/>
    <property type="match status" value="1"/>
</dbReference>
<dbReference type="Gene3D" id="3.30.450.20">
    <property type="entry name" value="PAS domain"/>
    <property type="match status" value="3"/>
</dbReference>
<dbReference type="PROSITE" id="PS50883">
    <property type="entry name" value="EAL"/>
    <property type="match status" value="1"/>
</dbReference>
<dbReference type="InterPro" id="IPR029787">
    <property type="entry name" value="Nucleotide_cyclase"/>
</dbReference>
<evidence type="ECO:0000259" key="3">
    <source>
        <dbReference type="PROSITE" id="PS50887"/>
    </source>
</evidence>
<dbReference type="SMART" id="SM00052">
    <property type="entry name" value="EAL"/>
    <property type="match status" value="1"/>
</dbReference>
<feature type="domain" description="PAC" evidence="1">
    <location>
        <begin position="319"/>
        <end position="371"/>
    </location>
</feature>
<dbReference type="SUPFAM" id="SSF55785">
    <property type="entry name" value="PYP-like sensor domain (PAS domain)"/>
    <property type="match status" value="3"/>
</dbReference>
<dbReference type="PANTHER" id="PTHR44757">
    <property type="entry name" value="DIGUANYLATE CYCLASE DGCP"/>
    <property type="match status" value="1"/>
</dbReference>
<dbReference type="InterPro" id="IPR052155">
    <property type="entry name" value="Biofilm_reg_signaling"/>
</dbReference>
<keyword evidence="5" id="KW-1185">Reference proteome</keyword>
<evidence type="ECO:0000259" key="2">
    <source>
        <dbReference type="PROSITE" id="PS50883"/>
    </source>
</evidence>
<dbReference type="SMART" id="SM00267">
    <property type="entry name" value="GGDEF"/>
    <property type="match status" value="1"/>
</dbReference>
<reference evidence="4 5" key="1">
    <citation type="submission" date="2019-04" db="EMBL/GenBank/DDBJ databases">
        <title>Phreatobacter aquaticus sp. nov.</title>
        <authorList>
            <person name="Choi A."/>
        </authorList>
    </citation>
    <scope>NUCLEOTIDE SEQUENCE [LARGE SCALE GENOMIC DNA]</scope>
    <source>
        <strain evidence="4 5">KCTC 52518</strain>
    </source>
</reference>